<dbReference type="OrthoDB" id="2891411at2759"/>
<evidence type="ECO:0008006" key="4">
    <source>
        <dbReference type="Google" id="ProtNLM"/>
    </source>
</evidence>
<protein>
    <recommendedName>
        <fullName evidence="4">F-box domain-containing protein</fullName>
    </recommendedName>
</protein>
<accession>A0A067TLH8</accession>
<evidence type="ECO:0000313" key="2">
    <source>
        <dbReference type="EMBL" id="KDR79823.1"/>
    </source>
</evidence>
<reference evidence="3" key="1">
    <citation type="journal article" date="2014" name="Proc. Natl. Acad. Sci. U.S.A.">
        <title>Extensive sampling of basidiomycete genomes demonstrates inadequacy of the white-rot/brown-rot paradigm for wood decay fungi.</title>
        <authorList>
            <person name="Riley R."/>
            <person name="Salamov A.A."/>
            <person name="Brown D.W."/>
            <person name="Nagy L.G."/>
            <person name="Floudas D."/>
            <person name="Held B.W."/>
            <person name="Levasseur A."/>
            <person name="Lombard V."/>
            <person name="Morin E."/>
            <person name="Otillar R."/>
            <person name="Lindquist E.A."/>
            <person name="Sun H."/>
            <person name="LaButti K.M."/>
            <person name="Schmutz J."/>
            <person name="Jabbour D."/>
            <person name="Luo H."/>
            <person name="Baker S.E."/>
            <person name="Pisabarro A.G."/>
            <person name="Walton J.D."/>
            <person name="Blanchette R.A."/>
            <person name="Henrissat B."/>
            <person name="Martin F."/>
            <person name="Cullen D."/>
            <person name="Hibbett D.S."/>
            <person name="Grigoriev I.V."/>
        </authorList>
    </citation>
    <scope>NUCLEOTIDE SEQUENCE [LARGE SCALE GENOMIC DNA]</scope>
    <source>
        <strain evidence="3">CBS 339.88</strain>
    </source>
</reference>
<feature type="compositionally biased region" description="Basic residues" evidence="1">
    <location>
        <begin position="39"/>
        <end position="52"/>
    </location>
</feature>
<sequence length="419" mass="47135">MAPVEGRRWKVITRSMNGKAQKNKPPPTGNIPWSQPTKGSKKVKSTKPKRGKAGIEDAPIGENTKGLPVLPDELLLEIMSWYPVPQADLVSAEITDYRALAQNASEHAARRDTLVALSQTCSSLKRFFRPYIWSRIEVCSGMRVGDTMFGMRSNPAKYLPTGTTNRMFNAELVRQLEIVTVRDPSLAEYVKIINAEVKDYSTPTVLAELARCIALFPNLQLVRLTISSSTRTLDNMTALVSKSFAPYSYPQIDHVVVSKSAFSFLRSCPSVRSVNVMDRRWSGEFGKHLEGICPQLENLTIDMVAMYTEETLQVFPNLCTLTLVFDYFIHSLFVSKFMLLGALKNLKAIKLVTDYSLRDTDRSRALDFAVQHLLKLQVEDKEEKEASLTYMSMEGLGFGYSANRNHTTERIRLPVPKHG</sequence>
<dbReference type="SUPFAM" id="SSF52047">
    <property type="entry name" value="RNI-like"/>
    <property type="match status" value="1"/>
</dbReference>
<dbReference type="HOGENOM" id="CLU_063711_0_0_1"/>
<keyword evidence="3" id="KW-1185">Reference proteome</keyword>
<evidence type="ECO:0000256" key="1">
    <source>
        <dbReference type="SAM" id="MobiDB-lite"/>
    </source>
</evidence>
<dbReference type="Proteomes" id="UP000027222">
    <property type="component" value="Unassembled WGS sequence"/>
</dbReference>
<proteinExistence type="predicted"/>
<feature type="region of interest" description="Disordered" evidence="1">
    <location>
        <begin position="1"/>
        <end position="59"/>
    </location>
</feature>
<dbReference type="EMBL" id="KL142372">
    <property type="protein sequence ID" value="KDR79823.1"/>
    <property type="molecule type" value="Genomic_DNA"/>
</dbReference>
<evidence type="ECO:0000313" key="3">
    <source>
        <dbReference type="Proteomes" id="UP000027222"/>
    </source>
</evidence>
<dbReference type="AlphaFoldDB" id="A0A067TLH8"/>
<organism evidence="2 3">
    <name type="scientific">Galerina marginata (strain CBS 339.88)</name>
    <dbReference type="NCBI Taxonomy" id="685588"/>
    <lineage>
        <taxon>Eukaryota</taxon>
        <taxon>Fungi</taxon>
        <taxon>Dikarya</taxon>
        <taxon>Basidiomycota</taxon>
        <taxon>Agaricomycotina</taxon>
        <taxon>Agaricomycetes</taxon>
        <taxon>Agaricomycetidae</taxon>
        <taxon>Agaricales</taxon>
        <taxon>Agaricineae</taxon>
        <taxon>Strophariaceae</taxon>
        <taxon>Galerina</taxon>
    </lineage>
</organism>
<gene>
    <name evidence="2" type="ORF">GALMADRAFT_1165105</name>
</gene>
<name>A0A067TLH8_GALM3</name>